<evidence type="ECO:0000313" key="2">
    <source>
        <dbReference type="Proteomes" id="UP000244161"/>
    </source>
</evidence>
<sequence length="215" mass="25380">MKETEQQHLLVNLDKKKMMDPARLTWEGDSSVEGMSHTHPQLGNPFQYVFFQLLMKEWKGDRIALVVDSKEVREYLLKQEHYTFYQSYTKKLLRRVREEAGISVISIDPSEIIRWKKAWDGFINQFVLINYDSHLFMTIDTRLFKRTKNVMPYFVLAQAEERTDDNGSWAGDRIGIEPIDTATFDTHDYFEMFRMIGDKSACQLGIEDFHRRHGG</sequence>
<reference evidence="1 2" key="1">
    <citation type="submission" date="2018-04" db="EMBL/GenBank/DDBJ databases">
        <title>Genomic Encyclopedia of Archaeal and Bacterial Type Strains, Phase II (KMG-II): from individual species to whole genera.</title>
        <authorList>
            <person name="Goeker M."/>
        </authorList>
    </citation>
    <scope>NUCLEOTIDE SEQUENCE [LARGE SCALE GENOMIC DNA]</scope>
    <source>
        <strain evidence="1 2">DSM 18806</strain>
    </source>
</reference>
<evidence type="ECO:0000313" key="1">
    <source>
        <dbReference type="EMBL" id="PTQ80141.1"/>
    </source>
</evidence>
<protein>
    <submittedName>
        <fullName evidence="1">Uncharacterized protein</fullName>
    </submittedName>
</protein>
<name>A0A2T5I8J7_9LACT</name>
<dbReference type="AlphaFoldDB" id="A0A2T5I8J7"/>
<accession>A0A2T5I8J7</accession>
<dbReference type="RefSeq" id="WP_108033815.1">
    <property type="nucleotide sequence ID" value="NZ_QAOM01000031.1"/>
</dbReference>
<gene>
    <name evidence="1" type="ORF">C8U37_1317</name>
</gene>
<dbReference type="Proteomes" id="UP000244161">
    <property type="component" value="Unassembled WGS sequence"/>
</dbReference>
<dbReference type="EMBL" id="QAOM01000031">
    <property type="protein sequence ID" value="PTQ80141.1"/>
    <property type="molecule type" value="Genomic_DNA"/>
</dbReference>
<dbReference type="OrthoDB" id="2168052at2"/>
<organism evidence="1 2">
    <name type="scientific">Trichococcus patagoniensis</name>
    <dbReference type="NCBI Taxonomy" id="382641"/>
    <lineage>
        <taxon>Bacteria</taxon>
        <taxon>Bacillati</taxon>
        <taxon>Bacillota</taxon>
        <taxon>Bacilli</taxon>
        <taxon>Lactobacillales</taxon>
        <taxon>Carnobacteriaceae</taxon>
        <taxon>Trichococcus</taxon>
    </lineage>
</organism>
<keyword evidence="2" id="KW-1185">Reference proteome</keyword>
<proteinExistence type="predicted"/>
<comment type="caution">
    <text evidence="1">The sequence shown here is derived from an EMBL/GenBank/DDBJ whole genome shotgun (WGS) entry which is preliminary data.</text>
</comment>